<dbReference type="EMBL" id="AZAC01000003">
    <property type="protein sequence ID" value="KIX15397.1"/>
    <property type="molecule type" value="Genomic_DNA"/>
</dbReference>
<protein>
    <submittedName>
        <fullName evidence="1">Uncharacterized protein</fullName>
    </submittedName>
</protein>
<accession>A0A0D2GKZ3</accession>
<reference evidence="1 2" key="1">
    <citation type="submission" date="2013-11" db="EMBL/GenBank/DDBJ databases">
        <title>Metagenomic analysis of a methanogenic consortium involved in long chain n-alkane degradation.</title>
        <authorList>
            <person name="Davidova I.A."/>
            <person name="Callaghan A.V."/>
            <person name="Wawrik B."/>
            <person name="Pruitt S."/>
            <person name="Marks C."/>
            <person name="Duncan K.E."/>
            <person name="Suflita J.M."/>
        </authorList>
    </citation>
    <scope>NUCLEOTIDE SEQUENCE [LARGE SCALE GENOMIC DNA]</scope>
    <source>
        <strain evidence="1 2">SPR</strain>
    </source>
</reference>
<name>A0A0D2GKZ3_9BACT</name>
<organism evidence="1 2">
    <name type="scientific">Dethiosulfatarculus sandiegensis</name>
    <dbReference type="NCBI Taxonomy" id="1429043"/>
    <lineage>
        <taxon>Bacteria</taxon>
        <taxon>Pseudomonadati</taxon>
        <taxon>Thermodesulfobacteriota</taxon>
        <taxon>Desulfarculia</taxon>
        <taxon>Desulfarculales</taxon>
        <taxon>Desulfarculaceae</taxon>
        <taxon>Dethiosulfatarculus</taxon>
    </lineage>
</organism>
<proteinExistence type="predicted"/>
<keyword evidence="2" id="KW-1185">Reference proteome</keyword>
<sequence length="104" mass="11526">MTCFSARRLTSHFWAEAGSGFHKVLSVQLCSSRGNDLQRFYIPAPGKGCNAPLSSADIAYSQGNCVFSHNQWSWKPLVCGQVQRPFRVTSQFKNINTKSSPGKN</sequence>
<dbReference type="Proteomes" id="UP000032233">
    <property type="component" value="Unassembled WGS sequence"/>
</dbReference>
<comment type="caution">
    <text evidence="1">The sequence shown here is derived from an EMBL/GenBank/DDBJ whole genome shotgun (WGS) entry which is preliminary data.</text>
</comment>
<dbReference type="STRING" id="1429043.X474_03510"/>
<dbReference type="InParanoid" id="A0A0D2GKZ3"/>
<evidence type="ECO:0000313" key="1">
    <source>
        <dbReference type="EMBL" id="KIX15397.1"/>
    </source>
</evidence>
<evidence type="ECO:0000313" key="2">
    <source>
        <dbReference type="Proteomes" id="UP000032233"/>
    </source>
</evidence>
<dbReference type="AlphaFoldDB" id="A0A0D2GKZ3"/>
<gene>
    <name evidence="1" type="ORF">X474_03510</name>
</gene>